<reference evidence="1 2" key="1">
    <citation type="journal article" date="2013" name="Chin. Sci. Bull.">
        <title>Genome survey uncovers the secrets of sex and lifestyle in caterpillar fungus.</title>
        <authorList>
            <person name="Hu X."/>
            <person name="Zhang Y."/>
            <person name="Xiao G."/>
            <person name="Zheng P."/>
            <person name="Xia Y."/>
            <person name="Zhang X."/>
            <person name="St Leger R.J."/>
            <person name="Liu X."/>
            <person name="Wang C."/>
        </authorList>
    </citation>
    <scope>NUCLEOTIDE SEQUENCE [LARGE SCALE GENOMIC DNA]</scope>
    <source>
        <strain evidence="2">Co18 / CGMCC 3.14243</strain>
        <tissue evidence="1">Fruit-body</tissue>
    </source>
</reference>
<evidence type="ECO:0000313" key="1">
    <source>
        <dbReference type="EMBL" id="EQK97766.1"/>
    </source>
</evidence>
<name>T5A7Q5_OPHSC</name>
<proteinExistence type="predicted"/>
<dbReference type="eggNOG" id="ENOG502SRN0">
    <property type="taxonomic scope" value="Eukaryota"/>
</dbReference>
<dbReference type="OrthoDB" id="4135672at2759"/>
<sequence length="160" mass="18420">MSNSQWYRVYKLRFNLAMQDPDMPIPRFHTQIFIETNAEGPGTGTKHHVIGDIVTGMYYESKPCHNPDRSESLYSKELLGYTNASIYPQEFDKILSGIPAPPRQKAFNAKTMRTEPVKSWEPLTFYEPGEPRQPLVKCTEWTEQQAIPTLSSKGLIVQRR</sequence>
<dbReference type="Pfam" id="PF20174">
    <property type="entry name" value="DUF6540"/>
    <property type="match status" value="1"/>
</dbReference>
<dbReference type="InterPro" id="IPR046670">
    <property type="entry name" value="DUF6540"/>
</dbReference>
<accession>T5A7Q5</accession>
<dbReference type="EMBL" id="KE656763">
    <property type="protein sequence ID" value="EQK97766.1"/>
    <property type="molecule type" value="Genomic_DNA"/>
</dbReference>
<evidence type="ECO:0000313" key="2">
    <source>
        <dbReference type="Proteomes" id="UP000019374"/>
    </source>
</evidence>
<dbReference type="Proteomes" id="UP000019374">
    <property type="component" value="Unassembled WGS sequence"/>
</dbReference>
<protein>
    <submittedName>
        <fullName evidence="1">Uncharacterized protein</fullName>
    </submittedName>
</protein>
<dbReference type="AlphaFoldDB" id="T5A7Q5"/>
<organism evidence="1 2">
    <name type="scientific">Ophiocordyceps sinensis (strain Co18 / CGMCC 3.14243)</name>
    <name type="common">Yarsagumba caterpillar fungus</name>
    <name type="synonym">Hirsutella sinensis</name>
    <dbReference type="NCBI Taxonomy" id="911162"/>
    <lineage>
        <taxon>Eukaryota</taxon>
        <taxon>Fungi</taxon>
        <taxon>Dikarya</taxon>
        <taxon>Ascomycota</taxon>
        <taxon>Pezizomycotina</taxon>
        <taxon>Sordariomycetes</taxon>
        <taxon>Hypocreomycetidae</taxon>
        <taxon>Hypocreales</taxon>
        <taxon>Ophiocordycipitaceae</taxon>
        <taxon>Ophiocordyceps</taxon>
    </lineage>
</organism>
<gene>
    <name evidence="1" type="ORF">OCS_06522</name>
</gene>
<dbReference type="HOGENOM" id="CLU_103863_0_0_1"/>